<feature type="transmembrane region" description="Helical" evidence="7">
    <location>
        <begin position="476"/>
        <end position="493"/>
    </location>
</feature>
<evidence type="ECO:0000313" key="8">
    <source>
        <dbReference type="EMBL" id="KAF2860654.1"/>
    </source>
</evidence>
<dbReference type="Pfam" id="PF13520">
    <property type="entry name" value="AA_permease_2"/>
    <property type="match status" value="1"/>
</dbReference>
<dbReference type="Proteomes" id="UP000799421">
    <property type="component" value="Unassembled WGS sequence"/>
</dbReference>
<feature type="transmembrane region" description="Helical" evidence="7">
    <location>
        <begin position="434"/>
        <end position="456"/>
    </location>
</feature>
<evidence type="ECO:0000256" key="3">
    <source>
        <dbReference type="ARBA" id="ARBA00022692"/>
    </source>
</evidence>
<feature type="transmembrane region" description="Helical" evidence="7">
    <location>
        <begin position="376"/>
        <end position="393"/>
    </location>
</feature>
<dbReference type="PIRSF" id="PIRSF006060">
    <property type="entry name" value="AA_transporter"/>
    <property type="match status" value="1"/>
</dbReference>
<comment type="subcellular location">
    <subcellularLocation>
        <location evidence="1">Membrane</location>
        <topology evidence="1">Multi-pass membrane protein</topology>
    </subcellularLocation>
</comment>
<evidence type="ECO:0000256" key="1">
    <source>
        <dbReference type="ARBA" id="ARBA00004141"/>
    </source>
</evidence>
<keyword evidence="2" id="KW-0813">Transport</keyword>
<evidence type="ECO:0000313" key="9">
    <source>
        <dbReference type="Proteomes" id="UP000799421"/>
    </source>
</evidence>
<dbReference type="GO" id="GO:0016020">
    <property type="term" value="C:membrane"/>
    <property type="evidence" value="ECO:0007669"/>
    <property type="project" value="UniProtKB-SubCell"/>
</dbReference>
<accession>A0A6A7BZM3</accession>
<protein>
    <submittedName>
        <fullName evidence="8">Amino acid transporter</fullName>
    </submittedName>
</protein>
<keyword evidence="4 7" id="KW-1133">Transmembrane helix</keyword>
<feature type="transmembrane region" description="Helical" evidence="7">
    <location>
        <begin position="343"/>
        <end position="364"/>
    </location>
</feature>
<evidence type="ECO:0000256" key="6">
    <source>
        <dbReference type="SAM" id="MobiDB-lite"/>
    </source>
</evidence>
<feature type="transmembrane region" description="Helical" evidence="7">
    <location>
        <begin position="179"/>
        <end position="197"/>
    </location>
</feature>
<evidence type="ECO:0000256" key="7">
    <source>
        <dbReference type="SAM" id="Phobius"/>
    </source>
</evidence>
<dbReference type="InterPro" id="IPR002293">
    <property type="entry name" value="AA/rel_permease1"/>
</dbReference>
<feature type="transmembrane region" description="Helical" evidence="7">
    <location>
        <begin position="52"/>
        <end position="77"/>
    </location>
</feature>
<gene>
    <name evidence="8" type="ORF">K470DRAFT_281957</name>
</gene>
<evidence type="ECO:0000256" key="2">
    <source>
        <dbReference type="ARBA" id="ARBA00022448"/>
    </source>
</evidence>
<dbReference type="PANTHER" id="PTHR45649:SF29">
    <property type="entry name" value="AMINO ACID TRANSPORTER (EUROFUNG)"/>
    <property type="match status" value="1"/>
</dbReference>
<sequence length="546" mass="58871">MVPEHRKSVAEEPVTSVLANGDVPIIEAGQVWDVDEEVLASLGYKPEFKRDFSFWSVFSVSFAVLGLLPSFGTTLYYTMGFAGTAAMSWGWLVSSIGVTAVALSMAELCSSMPTAGGLYYAAAALAPSGWGPLAAWITGWSNWIAGLSGAPSVNYGVASMMLAMGNMHNADFVPTRPEKFLLTLAIMVVHAFMASLPTKWAAFVNNMGTLFNIVGIFVVIILIPTATNRTSRGLTKFNHTGDVWGQVYHGTDFPDGISVLMSFSGIVWAVSGYDAPLHLTEECDNANVACPRAIVLTSVSGCLVGWVLQLVVAYTIVDIPGILSSDTAQPFAAYLDQCLPRPAAYAVLSLTIFGVFPFSTFFAHVNQRTKTPVNSVLLNFAVGCILLFLIFGGDLAVGAIFSVGACSAFISFGIPIFIRVLFVRNRFRSGPWNLGRLSIPIGTMAVLFVALMTPILCLPARTGKELNAQTMNWTSVVYLSPMAMCLIWWVLGARKWFKGPKNQSGIWVDRLRSSCPVVEGAWPAVGGKKHNPRNPPGTKHPTERPT</sequence>
<feature type="transmembrane region" description="Helical" evidence="7">
    <location>
        <begin position="399"/>
        <end position="422"/>
    </location>
</feature>
<dbReference type="GO" id="GO:0022857">
    <property type="term" value="F:transmembrane transporter activity"/>
    <property type="evidence" value="ECO:0007669"/>
    <property type="project" value="InterPro"/>
</dbReference>
<keyword evidence="9" id="KW-1185">Reference proteome</keyword>
<dbReference type="AlphaFoldDB" id="A0A6A7BZM3"/>
<reference evidence="8" key="1">
    <citation type="journal article" date="2020" name="Stud. Mycol.">
        <title>101 Dothideomycetes genomes: a test case for predicting lifestyles and emergence of pathogens.</title>
        <authorList>
            <person name="Haridas S."/>
            <person name="Albert R."/>
            <person name="Binder M."/>
            <person name="Bloem J."/>
            <person name="Labutti K."/>
            <person name="Salamov A."/>
            <person name="Andreopoulos B."/>
            <person name="Baker S."/>
            <person name="Barry K."/>
            <person name="Bills G."/>
            <person name="Bluhm B."/>
            <person name="Cannon C."/>
            <person name="Castanera R."/>
            <person name="Culley D."/>
            <person name="Daum C."/>
            <person name="Ezra D."/>
            <person name="Gonzalez J."/>
            <person name="Henrissat B."/>
            <person name="Kuo A."/>
            <person name="Liang C."/>
            <person name="Lipzen A."/>
            <person name="Lutzoni F."/>
            <person name="Magnuson J."/>
            <person name="Mondo S."/>
            <person name="Nolan M."/>
            <person name="Ohm R."/>
            <person name="Pangilinan J."/>
            <person name="Park H.-J."/>
            <person name="Ramirez L."/>
            <person name="Alfaro M."/>
            <person name="Sun H."/>
            <person name="Tritt A."/>
            <person name="Yoshinaga Y."/>
            <person name="Zwiers L.-H."/>
            <person name="Turgeon B."/>
            <person name="Goodwin S."/>
            <person name="Spatafora J."/>
            <person name="Crous P."/>
            <person name="Grigoriev I."/>
        </authorList>
    </citation>
    <scope>NUCLEOTIDE SEQUENCE</scope>
    <source>
        <strain evidence="8">CBS 480.64</strain>
    </source>
</reference>
<dbReference type="Gene3D" id="1.20.1740.10">
    <property type="entry name" value="Amino acid/polyamine transporter I"/>
    <property type="match status" value="1"/>
</dbReference>
<name>A0A6A7BZM3_9PEZI</name>
<feature type="transmembrane region" description="Helical" evidence="7">
    <location>
        <begin position="302"/>
        <end position="323"/>
    </location>
</feature>
<keyword evidence="5 7" id="KW-0472">Membrane</keyword>
<proteinExistence type="predicted"/>
<dbReference type="OrthoDB" id="4476201at2759"/>
<dbReference type="EMBL" id="MU005979">
    <property type="protein sequence ID" value="KAF2860654.1"/>
    <property type="molecule type" value="Genomic_DNA"/>
</dbReference>
<evidence type="ECO:0000256" key="4">
    <source>
        <dbReference type="ARBA" id="ARBA00022989"/>
    </source>
</evidence>
<feature type="transmembrane region" description="Helical" evidence="7">
    <location>
        <begin position="209"/>
        <end position="227"/>
    </location>
</feature>
<feature type="region of interest" description="Disordered" evidence="6">
    <location>
        <begin position="522"/>
        <end position="546"/>
    </location>
</feature>
<organism evidence="8 9">
    <name type="scientific">Piedraia hortae CBS 480.64</name>
    <dbReference type="NCBI Taxonomy" id="1314780"/>
    <lineage>
        <taxon>Eukaryota</taxon>
        <taxon>Fungi</taxon>
        <taxon>Dikarya</taxon>
        <taxon>Ascomycota</taxon>
        <taxon>Pezizomycotina</taxon>
        <taxon>Dothideomycetes</taxon>
        <taxon>Dothideomycetidae</taxon>
        <taxon>Capnodiales</taxon>
        <taxon>Piedraiaceae</taxon>
        <taxon>Piedraia</taxon>
    </lineage>
</organism>
<feature type="transmembrane region" description="Helical" evidence="7">
    <location>
        <begin position="118"/>
        <end position="137"/>
    </location>
</feature>
<evidence type="ECO:0000256" key="5">
    <source>
        <dbReference type="ARBA" id="ARBA00023136"/>
    </source>
</evidence>
<dbReference type="PANTHER" id="PTHR45649">
    <property type="entry name" value="AMINO-ACID PERMEASE BAT1"/>
    <property type="match status" value="1"/>
</dbReference>
<keyword evidence="3 7" id="KW-0812">Transmembrane</keyword>
<feature type="transmembrane region" description="Helical" evidence="7">
    <location>
        <begin position="143"/>
        <end position="167"/>
    </location>
</feature>
<feature type="transmembrane region" description="Helical" evidence="7">
    <location>
        <begin position="89"/>
        <end position="106"/>
    </location>
</feature>